<dbReference type="AlphaFoldDB" id="A0AAV1DH90"/>
<evidence type="ECO:0000313" key="6">
    <source>
        <dbReference type="Proteomes" id="UP001161247"/>
    </source>
</evidence>
<gene>
    <name evidence="5" type="ORF">OLC1_LOCUS15507</name>
</gene>
<accession>A0AAV1DH90</accession>
<dbReference type="PANTHER" id="PTHR31301:SF87">
    <property type="entry name" value="LOB DOMAIN-CONTAINING PROTEIN 15"/>
    <property type="match status" value="1"/>
</dbReference>
<feature type="compositionally biased region" description="Pro residues" evidence="3">
    <location>
        <begin position="185"/>
        <end position="211"/>
    </location>
</feature>
<evidence type="ECO:0000256" key="2">
    <source>
        <dbReference type="SAM" id="Coils"/>
    </source>
</evidence>
<evidence type="ECO:0000256" key="3">
    <source>
        <dbReference type="SAM" id="MobiDB-lite"/>
    </source>
</evidence>
<comment type="similarity">
    <text evidence="1">Belongs to the LOB domain-containing protein family.</text>
</comment>
<feature type="domain" description="LOB" evidence="4">
    <location>
        <begin position="43"/>
        <end position="144"/>
    </location>
</feature>
<keyword evidence="6" id="KW-1185">Reference proteome</keyword>
<feature type="region of interest" description="Disordered" evidence="3">
    <location>
        <begin position="224"/>
        <end position="261"/>
    </location>
</feature>
<dbReference type="InterPro" id="IPR004883">
    <property type="entry name" value="LOB"/>
</dbReference>
<organism evidence="5 6">
    <name type="scientific">Oldenlandia corymbosa var. corymbosa</name>
    <dbReference type="NCBI Taxonomy" id="529605"/>
    <lineage>
        <taxon>Eukaryota</taxon>
        <taxon>Viridiplantae</taxon>
        <taxon>Streptophyta</taxon>
        <taxon>Embryophyta</taxon>
        <taxon>Tracheophyta</taxon>
        <taxon>Spermatophyta</taxon>
        <taxon>Magnoliopsida</taxon>
        <taxon>eudicotyledons</taxon>
        <taxon>Gunneridae</taxon>
        <taxon>Pentapetalae</taxon>
        <taxon>asterids</taxon>
        <taxon>lamiids</taxon>
        <taxon>Gentianales</taxon>
        <taxon>Rubiaceae</taxon>
        <taxon>Rubioideae</taxon>
        <taxon>Spermacoceae</taxon>
        <taxon>Hedyotis-Oldenlandia complex</taxon>
        <taxon>Oldenlandia</taxon>
    </lineage>
</organism>
<sequence>MSRERERIDEIAKKLKTEFDASAHQKVGRRHMLGPPGTLNTITPCAACKLLRRRCAEECPFSPYFSPHEPQKFAAVHKVFGASNVSKMLLEVPESQRADAANSLVYEANVRLRDPVYGCMGAISTLQQQVQSLQAELHAVRNEILRYKYREAANTIIASTAAAALVSTTTNNNNLVSIAEMPQAPATPTPAPPPPAPSPPPPQPCVATKPPPSVVVVVSSSSSSSSSVAVPAPAPSLYTQQPSTTSSSFSNISNTNIPFFD</sequence>
<keyword evidence="2" id="KW-0175">Coiled coil</keyword>
<dbReference type="PROSITE" id="PS50891">
    <property type="entry name" value="LOB"/>
    <property type="match status" value="1"/>
</dbReference>
<name>A0AAV1DH90_OLDCO</name>
<evidence type="ECO:0000259" key="4">
    <source>
        <dbReference type="PROSITE" id="PS50891"/>
    </source>
</evidence>
<dbReference type="Pfam" id="PF03195">
    <property type="entry name" value="LOB"/>
    <property type="match status" value="1"/>
</dbReference>
<evidence type="ECO:0000256" key="1">
    <source>
        <dbReference type="ARBA" id="ARBA00005474"/>
    </source>
</evidence>
<reference evidence="5" key="1">
    <citation type="submission" date="2023-03" db="EMBL/GenBank/DDBJ databases">
        <authorList>
            <person name="Julca I."/>
        </authorList>
    </citation>
    <scope>NUCLEOTIDE SEQUENCE</scope>
</reference>
<feature type="region of interest" description="Disordered" evidence="3">
    <location>
        <begin position="183"/>
        <end position="211"/>
    </location>
</feature>
<feature type="coiled-coil region" evidence="2">
    <location>
        <begin position="123"/>
        <end position="150"/>
    </location>
</feature>
<dbReference type="Proteomes" id="UP001161247">
    <property type="component" value="Chromosome 5"/>
</dbReference>
<dbReference type="EMBL" id="OX459122">
    <property type="protein sequence ID" value="CAI9107120.1"/>
    <property type="molecule type" value="Genomic_DNA"/>
</dbReference>
<evidence type="ECO:0000313" key="5">
    <source>
        <dbReference type="EMBL" id="CAI9107120.1"/>
    </source>
</evidence>
<dbReference type="PANTHER" id="PTHR31301">
    <property type="entry name" value="LOB DOMAIN-CONTAINING PROTEIN 4-RELATED"/>
    <property type="match status" value="1"/>
</dbReference>
<protein>
    <submittedName>
        <fullName evidence="5">OLC1v1006408C1</fullName>
    </submittedName>
</protein>
<feature type="compositionally biased region" description="Low complexity" evidence="3">
    <location>
        <begin position="242"/>
        <end position="261"/>
    </location>
</feature>
<proteinExistence type="inferred from homology"/>